<dbReference type="Gene3D" id="3.40.50.150">
    <property type="entry name" value="Vaccinia Virus protein VP39"/>
    <property type="match status" value="2"/>
</dbReference>
<feature type="domain" description="Methyltransferase" evidence="9">
    <location>
        <begin position="53"/>
        <end position="122"/>
    </location>
</feature>
<evidence type="ECO:0000256" key="7">
    <source>
        <dbReference type="ARBA" id="ARBA00047943"/>
    </source>
</evidence>
<keyword evidence="2" id="KW-0949">S-adenosyl-L-methionine</keyword>
<proteinExistence type="inferred from homology"/>
<dbReference type="PANTHER" id="PTHR43675:SF8">
    <property type="entry name" value="ARSENITE METHYLTRANSFERASE"/>
    <property type="match status" value="1"/>
</dbReference>
<dbReference type="Proteomes" id="UP000028702">
    <property type="component" value="Unassembled WGS sequence"/>
</dbReference>
<dbReference type="RefSeq" id="WP_052379435.1">
    <property type="nucleotide sequence ID" value="NZ_BBIO01000012.1"/>
</dbReference>
<evidence type="ECO:0000313" key="11">
    <source>
        <dbReference type="Proteomes" id="UP000028702"/>
    </source>
</evidence>
<evidence type="ECO:0000256" key="1">
    <source>
        <dbReference type="ARBA" id="ARBA00022679"/>
    </source>
</evidence>
<comment type="caution">
    <text evidence="10">The sequence shown here is derived from an EMBL/GenBank/DDBJ whole genome shotgun (WGS) entry which is preliminary data.</text>
</comment>
<dbReference type="EC" id="2.1.1.137" evidence="4"/>
<gene>
    <name evidence="10" type="ORF">M2A_2348</name>
</gene>
<comment type="catalytic activity">
    <reaction evidence="8">
        <text>arsenic triglutathione + 3 [thioredoxin]-dithiol + 3 S-adenosyl-L-methionine = trimethylarsine + 3 [thioredoxin]-disulfide + 3 glutathione + 3 S-adenosyl-L-homocysteine + 3 H(+)</text>
        <dbReference type="Rhea" id="RHEA:69432"/>
        <dbReference type="Rhea" id="RHEA-COMP:10698"/>
        <dbReference type="Rhea" id="RHEA-COMP:10700"/>
        <dbReference type="ChEBI" id="CHEBI:15378"/>
        <dbReference type="ChEBI" id="CHEBI:27130"/>
        <dbReference type="ChEBI" id="CHEBI:29950"/>
        <dbReference type="ChEBI" id="CHEBI:50058"/>
        <dbReference type="ChEBI" id="CHEBI:57856"/>
        <dbReference type="ChEBI" id="CHEBI:57925"/>
        <dbReference type="ChEBI" id="CHEBI:59789"/>
        <dbReference type="ChEBI" id="CHEBI:183640"/>
        <dbReference type="EC" id="2.1.1.137"/>
    </reaction>
</comment>
<dbReference type="Pfam" id="PF13847">
    <property type="entry name" value="Methyltransf_31"/>
    <property type="match status" value="2"/>
</dbReference>
<evidence type="ECO:0000259" key="9">
    <source>
        <dbReference type="Pfam" id="PF13847"/>
    </source>
</evidence>
<comment type="similarity">
    <text evidence="3">Belongs to the methyltransferase superfamily. Arsenite methyltransferase family.</text>
</comment>
<dbReference type="SUPFAM" id="SSF53335">
    <property type="entry name" value="S-adenosyl-L-methionine-dependent methyltransferases"/>
    <property type="match status" value="1"/>
</dbReference>
<dbReference type="EMBL" id="BBIO01000012">
    <property type="protein sequence ID" value="GAK45849.1"/>
    <property type="molecule type" value="Genomic_DNA"/>
</dbReference>
<dbReference type="STRING" id="1333998.M2A_2348"/>
<sequence length="349" mass="37712">MEAVKQRYGAAAEALEEALCCPVDYDPRYLKVIPEEVLERDYGCGDPSRYVREGETVLDLGAGGGKICFIASQIVGPKGRVIGVDMTDEMLELAKRSQPLVAEKIGYDNVDFRHGYIQDLATDLDALGQWLESHPVKSAADYKKLADKQAELRRTAPLVADNSIDVIVSNCVLNLVPDHEKPQLFREMFRVLKPGGRIAVSDIVSDVESPEHLKNDATLWSGCISGALTELGFIDALADAGFVGAAFDKFDHTPWQVVEGIEYRSVTVLAYKPAADAAAQKEAVALYAGPWAEVADDEGRIFRRGERVTVSGMDAAVLRSGAYADMLIIGEPEASECCPPAPKSGGGCC</sequence>
<evidence type="ECO:0000256" key="2">
    <source>
        <dbReference type="ARBA" id="ARBA00022691"/>
    </source>
</evidence>
<reference evidence="10 11" key="1">
    <citation type="submission" date="2014-07" db="EMBL/GenBank/DDBJ databases">
        <title>Tepidicaulis marinum gen. nov., sp. nov., a novel marine bacterium denitrifying nitrate to nitrous oxide strictly under microaerobic conditions.</title>
        <authorList>
            <person name="Takeuchi M."/>
            <person name="Yamagishi T."/>
            <person name="Kamagata Y."/>
            <person name="Oshima K."/>
            <person name="Hattori M."/>
            <person name="Katayama T."/>
            <person name="Hanada S."/>
            <person name="Tamaki H."/>
            <person name="Marumo K."/>
            <person name="Maeda H."/>
            <person name="Nedachi M."/>
            <person name="Iwasaki W."/>
            <person name="Suwa Y."/>
            <person name="Sakata S."/>
        </authorList>
    </citation>
    <scope>NUCLEOTIDE SEQUENCE [LARGE SCALE GENOMIC DNA]</scope>
    <source>
        <strain evidence="10 11">MA2</strain>
    </source>
</reference>
<dbReference type="InterPro" id="IPR026669">
    <property type="entry name" value="Arsenite_MeTrfase-like"/>
</dbReference>
<dbReference type="GO" id="GO:0032259">
    <property type="term" value="P:methylation"/>
    <property type="evidence" value="ECO:0007669"/>
    <property type="project" value="UniProtKB-KW"/>
</dbReference>
<dbReference type="InterPro" id="IPR025714">
    <property type="entry name" value="Methyltranfer_dom"/>
</dbReference>
<comment type="catalytic activity">
    <reaction evidence="6">
        <text>arsenic triglutathione + [thioredoxin]-dithiol + S-adenosyl-L-methionine + 2 H2O = methylarsonous acid + [thioredoxin]-disulfide + 3 glutathione + S-adenosyl-L-homocysteine + H(+)</text>
        <dbReference type="Rhea" id="RHEA:69460"/>
        <dbReference type="Rhea" id="RHEA-COMP:10698"/>
        <dbReference type="Rhea" id="RHEA-COMP:10700"/>
        <dbReference type="ChEBI" id="CHEBI:15377"/>
        <dbReference type="ChEBI" id="CHEBI:15378"/>
        <dbReference type="ChEBI" id="CHEBI:17826"/>
        <dbReference type="ChEBI" id="CHEBI:29950"/>
        <dbReference type="ChEBI" id="CHEBI:50058"/>
        <dbReference type="ChEBI" id="CHEBI:57856"/>
        <dbReference type="ChEBI" id="CHEBI:57925"/>
        <dbReference type="ChEBI" id="CHEBI:59789"/>
        <dbReference type="ChEBI" id="CHEBI:183640"/>
        <dbReference type="EC" id="2.1.1.137"/>
    </reaction>
</comment>
<dbReference type="AlphaFoldDB" id="A0A081BCT1"/>
<name>A0A081BCT1_9HYPH</name>
<protein>
    <recommendedName>
        <fullName evidence="5">Arsenite methyltransferase</fullName>
        <ecNumber evidence="4">2.1.1.137</ecNumber>
    </recommendedName>
</protein>
<keyword evidence="11" id="KW-1185">Reference proteome</keyword>
<keyword evidence="1 10" id="KW-0808">Transferase</keyword>
<dbReference type="CDD" id="cd02440">
    <property type="entry name" value="AdoMet_MTases"/>
    <property type="match status" value="1"/>
</dbReference>
<keyword evidence="10" id="KW-0489">Methyltransferase</keyword>
<feature type="domain" description="Methyltransferase" evidence="9">
    <location>
        <begin position="158"/>
        <end position="228"/>
    </location>
</feature>
<evidence type="ECO:0000256" key="5">
    <source>
        <dbReference type="ARBA" id="ARBA00034545"/>
    </source>
</evidence>
<evidence type="ECO:0000256" key="8">
    <source>
        <dbReference type="ARBA" id="ARBA00048428"/>
    </source>
</evidence>
<organism evidence="10 11">
    <name type="scientific">Tepidicaulis marinus</name>
    <dbReference type="NCBI Taxonomy" id="1333998"/>
    <lineage>
        <taxon>Bacteria</taxon>
        <taxon>Pseudomonadati</taxon>
        <taxon>Pseudomonadota</taxon>
        <taxon>Alphaproteobacteria</taxon>
        <taxon>Hyphomicrobiales</taxon>
        <taxon>Parvibaculaceae</taxon>
        <taxon>Tepidicaulis</taxon>
    </lineage>
</organism>
<evidence type="ECO:0000256" key="3">
    <source>
        <dbReference type="ARBA" id="ARBA00034487"/>
    </source>
</evidence>
<comment type="catalytic activity">
    <reaction evidence="7">
        <text>arsenic triglutathione + 2 [thioredoxin]-dithiol + 2 S-adenosyl-L-methionine + H2O = dimethylarsinous acid + 2 [thioredoxin]-disulfide + 3 glutathione + 2 S-adenosyl-L-homocysteine + 2 H(+)</text>
        <dbReference type="Rhea" id="RHEA:69464"/>
        <dbReference type="Rhea" id="RHEA-COMP:10698"/>
        <dbReference type="Rhea" id="RHEA-COMP:10700"/>
        <dbReference type="ChEBI" id="CHEBI:15377"/>
        <dbReference type="ChEBI" id="CHEBI:15378"/>
        <dbReference type="ChEBI" id="CHEBI:23808"/>
        <dbReference type="ChEBI" id="CHEBI:29950"/>
        <dbReference type="ChEBI" id="CHEBI:50058"/>
        <dbReference type="ChEBI" id="CHEBI:57856"/>
        <dbReference type="ChEBI" id="CHEBI:57925"/>
        <dbReference type="ChEBI" id="CHEBI:59789"/>
        <dbReference type="ChEBI" id="CHEBI:183640"/>
        <dbReference type="EC" id="2.1.1.137"/>
    </reaction>
</comment>
<evidence type="ECO:0000313" key="10">
    <source>
        <dbReference type="EMBL" id="GAK45849.1"/>
    </source>
</evidence>
<dbReference type="eggNOG" id="COG2226">
    <property type="taxonomic scope" value="Bacteria"/>
</dbReference>
<dbReference type="GO" id="GO:0030791">
    <property type="term" value="F:arsenite methyltransferase activity"/>
    <property type="evidence" value="ECO:0007669"/>
    <property type="project" value="UniProtKB-EC"/>
</dbReference>
<dbReference type="InterPro" id="IPR029063">
    <property type="entry name" value="SAM-dependent_MTases_sf"/>
</dbReference>
<evidence type="ECO:0000256" key="6">
    <source>
        <dbReference type="ARBA" id="ARBA00047941"/>
    </source>
</evidence>
<dbReference type="PANTHER" id="PTHR43675">
    <property type="entry name" value="ARSENITE METHYLTRANSFERASE"/>
    <property type="match status" value="1"/>
</dbReference>
<evidence type="ECO:0000256" key="4">
    <source>
        <dbReference type="ARBA" id="ARBA00034521"/>
    </source>
</evidence>
<accession>A0A081BCT1</accession>